<evidence type="ECO:0000313" key="2">
    <source>
        <dbReference type="EMBL" id="KGF30999.1"/>
    </source>
</evidence>
<dbReference type="eggNOG" id="ENOG50301BY">
    <property type="taxonomic scope" value="Bacteria"/>
</dbReference>
<dbReference type="EMBL" id="JRNI01000018">
    <property type="protein sequence ID" value="KGF30999.1"/>
    <property type="molecule type" value="Genomic_DNA"/>
</dbReference>
<feature type="signal peptide" evidence="1">
    <location>
        <begin position="1"/>
        <end position="26"/>
    </location>
</feature>
<dbReference type="PROSITE" id="PS51257">
    <property type="entry name" value="PROKAR_LIPOPROTEIN"/>
    <property type="match status" value="1"/>
</dbReference>
<proteinExistence type="predicted"/>
<dbReference type="RefSeq" id="WP_018026729.1">
    <property type="nucleotide sequence ID" value="NZ_JRNI01000018.1"/>
</dbReference>
<sequence length="179" mass="19070">MQYKRALKFATLSAVVLALSACETFAFKSNEAADADQKAVAAKTPQAAPVSPVIAKRQGTNELAIYVGSKNAKKSAKEQSLKVGDTQYYTSGIVLKRDDIQNAFVAKTLSDEPALALRLKPDSIAKLSKARKGYSHILASINGNVISTVEGANSNLMDSVLLMPMPTLVSARDAADLIR</sequence>
<protein>
    <recommendedName>
        <fullName evidence="4">Lipoprotein</fullName>
    </recommendedName>
</protein>
<dbReference type="OrthoDB" id="8684021at2"/>
<dbReference type="AlphaFoldDB" id="A0A096BCT6"/>
<gene>
    <name evidence="2" type="ORF">HMPREF2130_05210</name>
</gene>
<organism evidence="2 3">
    <name type="scientific">Oligella urethralis DNF00040</name>
    <dbReference type="NCBI Taxonomy" id="1401065"/>
    <lineage>
        <taxon>Bacteria</taxon>
        <taxon>Pseudomonadati</taxon>
        <taxon>Pseudomonadota</taxon>
        <taxon>Betaproteobacteria</taxon>
        <taxon>Burkholderiales</taxon>
        <taxon>Alcaligenaceae</taxon>
        <taxon>Oligella</taxon>
    </lineage>
</organism>
<dbReference type="Proteomes" id="UP000029629">
    <property type="component" value="Unassembled WGS sequence"/>
</dbReference>
<evidence type="ECO:0008006" key="4">
    <source>
        <dbReference type="Google" id="ProtNLM"/>
    </source>
</evidence>
<keyword evidence="1" id="KW-0732">Signal</keyword>
<keyword evidence="3" id="KW-1185">Reference proteome</keyword>
<evidence type="ECO:0000256" key="1">
    <source>
        <dbReference type="SAM" id="SignalP"/>
    </source>
</evidence>
<accession>A0A096BCT6</accession>
<evidence type="ECO:0000313" key="3">
    <source>
        <dbReference type="Proteomes" id="UP000029629"/>
    </source>
</evidence>
<dbReference type="GeneID" id="93428509"/>
<comment type="caution">
    <text evidence="2">The sequence shown here is derived from an EMBL/GenBank/DDBJ whole genome shotgun (WGS) entry which is preliminary data.</text>
</comment>
<feature type="chain" id="PRO_5001917185" description="Lipoprotein" evidence="1">
    <location>
        <begin position="27"/>
        <end position="179"/>
    </location>
</feature>
<reference evidence="2 3" key="1">
    <citation type="submission" date="2014-07" db="EMBL/GenBank/DDBJ databases">
        <authorList>
            <person name="McCorrison J."/>
            <person name="Sanka R."/>
            <person name="Torralba M."/>
            <person name="Gillis M."/>
            <person name="Haft D.H."/>
            <person name="Methe B."/>
            <person name="Sutton G."/>
            <person name="Nelson K.E."/>
        </authorList>
    </citation>
    <scope>NUCLEOTIDE SEQUENCE [LARGE SCALE GENOMIC DNA]</scope>
    <source>
        <strain evidence="2 3">DNF00040</strain>
    </source>
</reference>
<name>A0A096BCT6_9BURK</name>